<dbReference type="InterPro" id="IPR013320">
    <property type="entry name" value="ConA-like_dom_sf"/>
</dbReference>
<dbReference type="InterPro" id="IPR000757">
    <property type="entry name" value="Beta-glucanase-like"/>
</dbReference>
<proteinExistence type="inferred from homology"/>
<keyword evidence="5" id="KW-1185">Reference proteome</keyword>
<feature type="region of interest" description="Disordered" evidence="2">
    <location>
        <begin position="23"/>
        <end position="50"/>
    </location>
</feature>
<evidence type="ECO:0000313" key="5">
    <source>
        <dbReference type="Proteomes" id="UP000323917"/>
    </source>
</evidence>
<dbReference type="PROSITE" id="PS51762">
    <property type="entry name" value="GH16_2"/>
    <property type="match status" value="1"/>
</dbReference>
<dbReference type="AlphaFoldDB" id="A0A5B9QP94"/>
<dbReference type="OrthoDB" id="370098at2"/>
<dbReference type="KEGG" id="bgok:Pr1d_32390"/>
<dbReference type="GO" id="GO:0005975">
    <property type="term" value="P:carbohydrate metabolic process"/>
    <property type="evidence" value="ECO:0007669"/>
    <property type="project" value="InterPro"/>
</dbReference>
<name>A0A5B9QP94_9BACT</name>
<evidence type="ECO:0000256" key="2">
    <source>
        <dbReference type="SAM" id="MobiDB-lite"/>
    </source>
</evidence>
<feature type="compositionally biased region" description="Polar residues" evidence="2">
    <location>
        <begin position="34"/>
        <end position="47"/>
    </location>
</feature>
<protein>
    <recommendedName>
        <fullName evidence="3">GH16 domain-containing protein</fullName>
    </recommendedName>
</protein>
<reference evidence="4 5" key="1">
    <citation type="submission" date="2019-08" db="EMBL/GenBank/DDBJ databases">
        <title>Deep-cultivation of Planctomycetes and their phenomic and genomic characterization uncovers novel biology.</title>
        <authorList>
            <person name="Wiegand S."/>
            <person name="Jogler M."/>
            <person name="Boedeker C."/>
            <person name="Pinto D."/>
            <person name="Vollmers J."/>
            <person name="Rivas-Marin E."/>
            <person name="Kohn T."/>
            <person name="Peeters S.H."/>
            <person name="Heuer A."/>
            <person name="Rast P."/>
            <person name="Oberbeckmann S."/>
            <person name="Bunk B."/>
            <person name="Jeske O."/>
            <person name="Meyerdierks A."/>
            <person name="Storesund J.E."/>
            <person name="Kallscheuer N."/>
            <person name="Luecker S."/>
            <person name="Lage O.M."/>
            <person name="Pohl T."/>
            <person name="Merkel B.J."/>
            <person name="Hornburger P."/>
            <person name="Mueller R.-W."/>
            <person name="Bruemmer F."/>
            <person name="Labrenz M."/>
            <person name="Spormann A.M."/>
            <person name="Op den Camp H."/>
            <person name="Overmann J."/>
            <person name="Amann R."/>
            <person name="Jetten M.S.M."/>
            <person name="Mascher T."/>
            <person name="Medema M.H."/>
            <person name="Devos D.P."/>
            <person name="Kaster A.-K."/>
            <person name="Ovreas L."/>
            <person name="Rohde M."/>
            <person name="Galperin M.Y."/>
            <person name="Jogler C."/>
        </authorList>
    </citation>
    <scope>NUCLEOTIDE SEQUENCE [LARGE SCALE GENOMIC DNA]</scope>
    <source>
        <strain evidence="4 5">Pr1d</strain>
    </source>
</reference>
<sequence>MRDSLRTLSFTLCVVIVTTTPASVPTSYGKEPPQGSTEITAEQSTTAEGKRWPKDTKAYTRFIDFSEYKWSTKVQHKPAGPGPNFFSDRVEDVWVDDEGLHLTISKRDGNWYCTEVILQESFGYGSYIFQTKTEPEYVDANVIAGMFTWEAGLPWPNRELDFEFARWSNPDDSTNAQFVIQPFTNSGNMVRYRVEPDKKDPYLTQVMTWQEGKVHFKTARGRFDSPRIPEEAVIIAWTYAGDGVPEPRNENIRINLWLDDGKPPASDKPIDLVVTKFLYHPLGN</sequence>
<comment type="similarity">
    <text evidence="1">Belongs to the glycosyl hydrolase 16 family.</text>
</comment>
<dbReference type="GO" id="GO:0004553">
    <property type="term" value="F:hydrolase activity, hydrolyzing O-glycosyl compounds"/>
    <property type="evidence" value="ECO:0007669"/>
    <property type="project" value="InterPro"/>
</dbReference>
<evidence type="ECO:0000259" key="3">
    <source>
        <dbReference type="PROSITE" id="PS51762"/>
    </source>
</evidence>
<evidence type="ECO:0000256" key="1">
    <source>
        <dbReference type="ARBA" id="ARBA00006865"/>
    </source>
</evidence>
<dbReference type="SUPFAM" id="SSF49899">
    <property type="entry name" value="Concanavalin A-like lectins/glucanases"/>
    <property type="match status" value="1"/>
</dbReference>
<dbReference type="Proteomes" id="UP000323917">
    <property type="component" value="Chromosome"/>
</dbReference>
<evidence type="ECO:0000313" key="4">
    <source>
        <dbReference type="EMBL" id="QEG35931.1"/>
    </source>
</evidence>
<feature type="domain" description="GH16" evidence="3">
    <location>
        <begin position="25"/>
        <end position="284"/>
    </location>
</feature>
<dbReference type="RefSeq" id="WP_148074366.1">
    <property type="nucleotide sequence ID" value="NZ_CP042913.1"/>
</dbReference>
<dbReference type="EMBL" id="CP042913">
    <property type="protein sequence ID" value="QEG35931.1"/>
    <property type="molecule type" value="Genomic_DNA"/>
</dbReference>
<dbReference type="Gene3D" id="2.60.120.200">
    <property type="match status" value="1"/>
</dbReference>
<organism evidence="4 5">
    <name type="scientific">Bythopirellula goksoeyrii</name>
    <dbReference type="NCBI Taxonomy" id="1400387"/>
    <lineage>
        <taxon>Bacteria</taxon>
        <taxon>Pseudomonadati</taxon>
        <taxon>Planctomycetota</taxon>
        <taxon>Planctomycetia</taxon>
        <taxon>Pirellulales</taxon>
        <taxon>Lacipirellulaceae</taxon>
        <taxon>Bythopirellula</taxon>
    </lineage>
</organism>
<accession>A0A5B9QP94</accession>
<gene>
    <name evidence="4" type="ORF">Pr1d_32390</name>
</gene>